<evidence type="ECO:0000313" key="3">
    <source>
        <dbReference type="Proteomes" id="UP000199651"/>
    </source>
</evidence>
<evidence type="ECO:0000313" key="2">
    <source>
        <dbReference type="EMBL" id="SDO88086.1"/>
    </source>
</evidence>
<dbReference type="InterPro" id="IPR037523">
    <property type="entry name" value="VOC_core"/>
</dbReference>
<dbReference type="OrthoDB" id="9793039at2"/>
<dbReference type="AlphaFoldDB" id="A0A1H0N6E8"/>
<dbReference type="InterPro" id="IPR029068">
    <property type="entry name" value="Glyas_Bleomycin-R_OHBP_Dase"/>
</dbReference>
<dbReference type="STRING" id="504798.SAMN05421871_102263"/>
<gene>
    <name evidence="2" type="ORF">SAMN05192558_105213</name>
</gene>
<dbReference type="CDD" id="cd07247">
    <property type="entry name" value="SgaA_N_like"/>
    <property type="match status" value="1"/>
</dbReference>
<dbReference type="Proteomes" id="UP000199651">
    <property type="component" value="Unassembled WGS sequence"/>
</dbReference>
<dbReference type="Gene3D" id="3.10.180.10">
    <property type="entry name" value="2,3-Dihydroxybiphenyl 1,2-Dioxygenase, domain 1"/>
    <property type="match status" value="2"/>
</dbReference>
<proteinExistence type="predicted"/>
<dbReference type="PROSITE" id="PS51819">
    <property type="entry name" value="VOC"/>
    <property type="match status" value="2"/>
</dbReference>
<name>A0A1H0N6E8_9PSEU</name>
<protein>
    <recommendedName>
        <fullName evidence="1">VOC domain-containing protein</fullName>
    </recommendedName>
</protein>
<evidence type="ECO:0000259" key="1">
    <source>
        <dbReference type="PROSITE" id="PS51819"/>
    </source>
</evidence>
<accession>A0A1H0N6E8</accession>
<feature type="domain" description="VOC" evidence="1">
    <location>
        <begin position="140"/>
        <end position="252"/>
    </location>
</feature>
<dbReference type="PANTHER" id="PTHR33993:SF14">
    <property type="entry name" value="GB|AAF24581.1"/>
    <property type="match status" value="1"/>
</dbReference>
<sequence>MSHLSANQPLGTPTWIDLGIPDLDRAMAFYHALFGWEFDIGPAETGHYTTCLLDGKRAAAIMPNPDPAATDFWWNVYLATDDCDATVERVRAAGGTVLSEPMDVMEQGRMAIIKDPVGAQFGLWQGNKHIGAEVVNEPNSLLRNDLVTPDAALARPFYAAVFDFTLDANPDLPDLDFTFLRRPDGHEIGGIVGDPTATKSSWGTLFQVDDCHAAVERVVAAGGTAEAVQEMVYGNTAAITDPFGVTFDIGSPPSA</sequence>
<dbReference type="Pfam" id="PF00903">
    <property type="entry name" value="Glyoxalase"/>
    <property type="match status" value="2"/>
</dbReference>
<dbReference type="InterPro" id="IPR004360">
    <property type="entry name" value="Glyas_Fos-R_dOase_dom"/>
</dbReference>
<dbReference type="SUPFAM" id="SSF54593">
    <property type="entry name" value="Glyoxalase/Bleomycin resistance protein/Dihydroxybiphenyl dioxygenase"/>
    <property type="match status" value="1"/>
</dbReference>
<reference evidence="3" key="1">
    <citation type="submission" date="2016-10" db="EMBL/GenBank/DDBJ databases">
        <authorList>
            <person name="Varghese N."/>
            <person name="Submissions S."/>
        </authorList>
    </citation>
    <scope>NUCLEOTIDE SEQUENCE [LARGE SCALE GENOMIC DNA]</scope>
    <source>
        <strain evidence="3">IBRC-M 10655</strain>
    </source>
</reference>
<organism evidence="2 3">
    <name type="scientific">Actinokineospora alba</name>
    <dbReference type="NCBI Taxonomy" id="504798"/>
    <lineage>
        <taxon>Bacteria</taxon>
        <taxon>Bacillati</taxon>
        <taxon>Actinomycetota</taxon>
        <taxon>Actinomycetes</taxon>
        <taxon>Pseudonocardiales</taxon>
        <taxon>Pseudonocardiaceae</taxon>
        <taxon>Actinokineospora</taxon>
    </lineage>
</organism>
<dbReference type="EMBL" id="FNJB01000005">
    <property type="protein sequence ID" value="SDO88086.1"/>
    <property type="molecule type" value="Genomic_DNA"/>
</dbReference>
<dbReference type="RefSeq" id="WP_091374877.1">
    <property type="nucleotide sequence ID" value="NZ_FNDV01000002.1"/>
</dbReference>
<dbReference type="PANTHER" id="PTHR33993">
    <property type="entry name" value="GLYOXALASE-RELATED"/>
    <property type="match status" value="1"/>
</dbReference>
<dbReference type="InterPro" id="IPR052164">
    <property type="entry name" value="Anthracycline_SecMetBiosynth"/>
</dbReference>
<keyword evidence="3" id="KW-1185">Reference proteome</keyword>
<feature type="domain" description="VOC" evidence="1">
    <location>
        <begin position="12"/>
        <end position="126"/>
    </location>
</feature>